<gene>
    <name evidence="2" type="ORF">BO78DRAFT_422005</name>
</gene>
<accession>A0A319E0G7</accession>
<keyword evidence="3" id="KW-1185">Reference proteome</keyword>
<reference evidence="2 3" key="1">
    <citation type="submission" date="2018-02" db="EMBL/GenBank/DDBJ databases">
        <title>The genomes of Aspergillus section Nigri reveals drivers in fungal speciation.</title>
        <authorList>
            <consortium name="DOE Joint Genome Institute"/>
            <person name="Vesth T.C."/>
            <person name="Nybo J."/>
            <person name="Theobald S."/>
            <person name="Brandl J."/>
            <person name="Frisvad J.C."/>
            <person name="Nielsen K.F."/>
            <person name="Lyhne E.K."/>
            <person name="Kogle M.E."/>
            <person name="Kuo A."/>
            <person name="Riley R."/>
            <person name="Clum A."/>
            <person name="Nolan M."/>
            <person name="Lipzen A."/>
            <person name="Salamov A."/>
            <person name="Henrissat B."/>
            <person name="Wiebenga A."/>
            <person name="De vries R.P."/>
            <person name="Grigoriev I.V."/>
            <person name="Mortensen U.H."/>
            <person name="Andersen M.R."/>
            <person name="Baker S.E."/>
        </authorList>
    </citation>
    <scope>NUCLEOTIDE SEQUENCE [LARGE SCALE GENOMIC DNA]</scope>
    <source>
        <strain evidence="2 3">CBS 121057</strain>
    </source>
</reference>
<proteinExistence type="predicted"/>
<protein>
    <submittedName>
        <fullName evidence="2">Uncharacterized protein</fullName>
    </submittedName>
</protein>
<organism evidence="2 3">
    <name type="scientific">Aspergillus sclerotiicarbonarius (strain CBS 121057 / IBT 28362)</name>
    <dbReference type="NCBI Taxonomy" id="1448318"/>
    <lineage>
        <taxon>Eukaryota</taxon>
        <taxon>Fungi</taxon>
        <taxon>Dikarya</taxon>
        <taxon>Ascomycota</taxon>
        <taxon>Pezizomycotina</taxon>
        <taxon>Eurotiomycetes</taxon>
        <taxon>Eurotiomycetidae</taxon>
        <taxon>Eurotiales</taxon>
        <taxon>Aspergillaceae</taxon>
        <taxon>Aspergillus</taxon>
        <taxon>Aspergillus subgen. Circumdati</taxon>
    </lineage>
</organism>
<dbReference type="Proteomes" id="UP000248423">
    <property type="component" value="Unassembled WGS sequence"/>
</dbReference>
<dbReference type="AlphaFoldDB" id="A0A319E0G7"/>
<feature type="region of interest" description="Disordered" evidence="1">
    <location>
        <begin position="211"/>
        <end position="234"/>
    </location>
</feature>
<name>A0A319E0G7_ASPSB</name>
<evidence type="ECO:0000313" key="2">
    <source>
        <dbReference type="EMBL" id="PYI02970.1"/>
    </source>
</evidence>
<sequence>MPTLDGGQQFLRGTRDLARGKDSQFRCFNEAARGQEGCWPEDLAWIMKDHLSYIQDKYDWDVIQRSKSRMGRRRDRCFETQAGIESRSKRQSHRMLRIVMKPYASQRTMSALEEDWMLDAMIHQGTAILAMANKTRPRTLRLHIAFPTLVFSFVRPARVRVLYGYFEGTLKVQATKLQDFNVPNYIQMMESLLRWGSPTIYGDTRMAAPLPPISEPISEHDEAEGNHNDEPEQS</sequence>
<feature type="compositionally biased region" description="Basic and acidic residues" evidence="1">
    <location>
        <begin position="217"/>
        <end position="234"/>
    </location>
</feature>
<evidence type="ECO:0000313" key="3">
    <source>
        <dbReference type="Proteomes" id="UP000248423"/>
    </source>
</evidence>
<dbReference type="OrthoDB" id="4510378at2759"/>
<dbReference type="VEuPathDB" id="FungiDB:BO78DRAFT_422005"/>
<dbReference type="EMBL" id="KZ826386">
    <property type="protein sequence ID" value="PYI02970.1"/>
    <property type="molecule type" value="Genomic_DNA"/>
</dbReference>
<evidence type="ECO:0000256" key="1">
    <source>
        <dbReference type="SAM" id="MobiDB-lite"/>
    </source>
</evidence>